<reference evidence="2 3" key="1">
    <citation type="submission" date="2018-06" db="EMBL/GenBank/DDBJ databases">
        <authorList>
            <consortium name="Pathogen Informatics"/>
            <person name="Doyle S."/>
        </authorList>
    </citation>
    <scope>NUCLEOTIDE SEQUENCE [LARGE SCALE GENOMIC DNA]</scope>
    <source>
        <strain evidence="2 3">NCTC13337</strain>
    </source>
</reference>
<evidence type="ECO:0008006" key="4">
    <source>
        <dbReference type="Google" id="ProtNLM"/>
    </source>
</evidence>
<evidence type="ECO:0000313" key="3">
    <source>
        <dbReference type="Proteomes" id="UP000254601"/>
    </source>
</evidence>
<accession>A0A380MXD5</accession>
<proteinExistence type="predicted"/>
<dbReference type="RefSeq" id="WP_072577495.1">
    <property type="nucleotide sequence ID" value="NZ_LWHB01000188.1"/>
</dbReference>
<dbReference type="InterPro" id="IPR011990">
    <property type="entry name" value="TPR-like_helical_dom_sf"/>
</dbReference>
<keyword evidence="3" id="KW-1185">Reference proteome</keyword>
<dbReference type="EMBL" id="UHIC01000001">
    <property type="protein sequence ID" value="SUO96087.1"/>
    <property type="molecule type" value="Genomic_DNA"/>
</dbReference>
<dbReference type="Proteomes" id="UP000254601">
    <property type="component" value="Unassembled WGS sequence"/>
</dbReference>
<keyword evidence="1" id="KW-0732">Signal</keyword>
<name>A0A380MXD5_9GAMM</name>
<organism evidence="2 3">
    <name type="scientific">Suttonella ornithocola</name>
    <dbReference type="NCBI Taxonomy" id="279832"/>
    <lineage>
        <taxon>Bacteria</taxon>
        <taxon>Pseudomonadati</taxon>
        <taxon>Pseudomonadota</taxon>
        <taxon>Gammaproteobacteria</taxon>
        <taxon>Cardiobacteriales</taxon>
        <taxon>Cardiobacteriaceae</taxon>
        <taxon>Suttonella</taxon>
    </lineage>
</organism>
<feature type="signal peptide" evidence="1">
    <location>
        <begin position="1"/>
        <end position="28"/>
    </location>
</feature>
<sequence length="100" mass="11240">MSSPFTFTYIRTLLSRLFTFIAVPPALATEKNPFENTPIEIVTIQAEQGNTKAQTELSTRYSNTGNYADALKWAQQAAEKGEAEAQYSQITYNPIYPKQI</sequence>
<gene>
    <name evidence="2" type="ORF">NCTC13337_01709</name>
</gene>
<dbReference type="AlphaFoldDB" id="A0A380MXD5"/>
<evidence type="ECO:0000313" key="2">
    <source>
        <dbReference type="EMBL" id="SUO96087.1"/>
    </source>
</evidence>
<protein>
    <recommendedName>
        <fullName evidence="4">Sel1 repeat</fullName>
    </recommendedName>
</protein>
<dbReference type="SUPFAM" id="SSF81901">
    <property type="entry name" value="HCP-like"/>
    <property type="match status" value="1"/>
</dbReference>
<evidence type="ECO:0000256" key="1">
    <source>
        <dbReference type="SAM" id="SignalP"/>
    </source>
</evidence>
<feature type="chain" id="PRO_5017021259" description="Sel1 repeat" evidence="1">
    <location>
        <begin position="29"/>
        <end position="100"/>
    </location>
</feature>
<dbReference type="Gene3D" id="1.25.40.10">
    <property type="entry name" value="Tetratricopeptide repeat domain"/>
    <property type="match status" value="1"/>
</dbReference>